<dbReference type="GO" id="GO:0000150">
    <property type="term" value="F:DNA strand exchange activity"/>
    <property type="evidence" value="ECO:0007669"/>
    <property type="project" value="InterPro"/>
</dbReference>
<feature type="domain" description="Resolvase/invertase-type recombinase catalytic" evidence="2">
    <location>
        <begin position="36"/>
        <end position="183"/>
    </location>
</feature>
<keyword evidence="1" id="KW-0175">Coiled coil</keyword>
<accession>A0A517ZQ20</accession>
<dbReference type="Proteomes" id="UP000319383">
    <property type="component" value="Chromosome"/>
</dbReference>
<dbReference type="CDD" id="cd00338">
    <property type="entry name" value="Ser_Recombinase"/>
    <property type="match status" value="1"/>
</dbReference>
<name>A0A517ZQ20_9PLAN</name>
<evidence type="ECO:0008006" key="6">
    <source>
        <dbReference type="Google" id="ProtNLM"/>
    </source>
</evidence>
<dbReference type="PROSITE" id="PS51737">
    <property type="entry name" value="RECOMBINASE_DNA_BIND"/>
    <property type="match status" value="1"/>
</dbReference>
<dbReference type="PROSITE" id="PS51736">
    <property type="entry name" value="RECOMBINASES_3"/>
    <property type="match status" value="1"/>
</dbReference>
<dbReference type="Pfam" id="PF00239">
    <property type="entry name" value="Resolvase"/>
    <property type="match status" value="1"/>
</dbReference>
<dbReference type="InterPro" id="IPR006119">
    <property type="entry name" value="Resolv_N"/>
</dbReference>
<dbReference type="InterPro" id="IPR036162">
    <property type="entry name" value="Resolvase-like_N_sf"/>
</dbReference>
<dbReference type="Gene3D" id="3.40.50.1390">
    <property type="entry name" value="Resolvase, N-terminal catalytic domain"/>
    <property type="match status" value="1"/>
</dbReference>
<dbReference type="RefSeq" id="WP_145376913.1">
    <property type="nucleotide sequence ID" value="NZ_CP036276.1"/>
</dbReference>
<evidence type="ECO:0000259" key="3">
    <source>
        <dbReference type="PROSITE" id="PS51737"/>
    </source>
</evidence>
<dbReference type="Gene3D" id="3.90.1750.20">
    <property type="entry name" value="Putative Large Serine Recombinase, Chain B, Domain 2"/>
    <property type="match status" value="1"/>
</dbReference>
<dbReference type="PANTHER" id="PTHR30461">
    <property type="entry name" value="DNA-INVERTASE FROM LAMBDOID PROPHAGE"/>
    <property type="match status" value="1"/>
</dbReference>
<dbReference type="InterPro" id="IPR038109">
    <property type="entry name" value="DNA_bind_recomb_sf"/>
</dbReference>
<dbReference type="KEGG" id="sdyn:Mal52_30580"/>
<dbReference type="PANTHER" id="PTHR30461:SF23">
    <property type="entry name" value="DNA RECOMBINASE-RELATED"/>
    <property type="match status" value="1"/>
</dbReference>
<dbReference type="SUPFAM" id="SSF53041">
    <property type="entry name" value="Resolvase-like"/>
    <property type="match status" value="1"/>
</dbReference>
<dbReference type="InterPro" id="IPR025827">
    <property type="entry name" value="Zn_ribbon_recom_dom"/>
</dbReference>
<evidence type="ECO:0000259" key="2">
    <source>
        <dbReference type="PROSITE" id="PS51736"/>
    </source>
</evidence>
<feature type="coiled-coil region" evidence="1">
    <location>
        <begin position="402"/>
        <end position="445"/>
    </location>
</feature>
<dbReference type="InterPro" id="IPR011109">
    <property type="entry name" value="DNA_bind_recombinase_dom"/>
</dbReference>
<sequence length="556" mass="62614">MASTPRRLLSRNPDMEGIDVTRTKLSRAATKGKPILAVAYLRMSSDKQTESIPEQRKSINRYAAEHGYRIVAEYSDVGISGDATEKRHEFRRMIADAAKGTFQAILVWDQDRFGRFDSIEAGHWVFPLVQAGVALVTLDSGPIDWSDFAGRVMYSIKQEGKHAFLRDLSRNVMRGKLAAAKRGEWMGRAPYGYIVKQKTLKLGPSSQVKVVRRIFEGYCNGLSIRGVCVALNADGIKSPNSKTWSPKVVRAILTCETYIGRYVWNSKRCGKYHAVGGGEVTSDFRPGKTVETDRIVFDDHHPAIINAETFDIVQQRLQERRTKTTPHRNGGGYAFTGIIRCGKCGGRMNGRSENGIARYQCTNGDHKGTCDRNAARQDQLLEAVAKAVLGDFLSDDNVAKLRDEMRRQLTQKSNRVDVAKTRAEMREIESSLTKAKRRLVEVDADMLPVVQDHIRVLQQTLASLECDVQAAETPSRQRDADCDRSIDLAMQQLASLRKTLEEGDATKVREFCQRAFQCIEVWSERDKYHGQRPFRLKRGVVHLRSEILPDNLFLSS</sequence>
<gene>
    <name evidence="4" type="ORF">Mal52_30580</name>
</gene>
<protein>
    <recommendedName>
        <fullName evidence="6">Recombinase</fullName>
    </recommendedName>
</protein>
<evidence type="ECO:0000313" key="5">
    <source>
        <dbReference type="Proteomes" id="UP000319383"/>
    </source>
</evidence>
<keyword evidence="5" id="KW-1185">Reference proteome</keyword>
<dbReference type="InterPro" id="IPR050639">
    <property type="entry name" value="SSR_resolvase"/>
</dbReference>
<dbReference type="Pfam" id="PF07508">
    <property type="entry name" value="Recombinase"/>
    <property type="match status" value="1"/>
</dbReference>
<dbReference type="AlphaFoldDB" id="A0A517ZQ20"/>
<dbReference type="SMART" id="SM00857">
    <property type="entry name" value="Resolvase"/>
    <property type="match status" value="1"/>
</dbReference>
<dbReference type="EMBL" id="CP036276">
    <property type="protein sequence ID" value="QDU44574.1"/>
    <property type="molecule type" value="Genomic_DNA"/>
</dbReference>
<evidence type="ECO:0000256" key="1">
    <source>
        <dbReference type="SAM" id="Coils"/>
    </source>
</evidence>
<feature type="domain" description="Recombinase" evidence="3">
    <location>
        <begin position="190"/>
        <end position="323"/>
    </location>
</feature>
<proteinExistence type="predicted"/>
<dbReference type="Pfam" id="PF13408">
    <property type="entry name" value="Zn_ribbon_recom"/>
    <property type="match status" value="1"/>
</dbReference>
<organism evidence="4 5">
    <name type="scientific">Symmachiella dynata</name>
    <dbReference type="NCBI Taxonomy" id="2527995"/>
    <lineage>
        <taxon>Bacteria</taxon>
        <taxon>Pseudomonadati</taxon>
        <taxon>Planctomycetota</taxon>
        <taxon>Planctomycetia</taxon>
        <taxon>Planctomycetales</taxon>
        <taxon>Planctomycetaceae</taxon>
        <taxon>Symmachiella</taxon>
    </lineage>
</organism>
<reference evidence="4 5" key="1">
    <citation type="submission" date="2019-02" db="EMBL/GenBank/DDBJ databases">
        <title>Deep-cultivation of Planctomycetes and their phenomic and genomic characterization uncovers novel biology.</title>
        <authorList>
            <person name="Wiegand S."/>
            <person name="Jogler M."/>
            <person name="Boedeker C."/>
            <person name="Pinto D."/>
            <person name="Vollmers J."/>
            <person name="Rivas-Marin E."/>
            <person name="Kohn T."/>
            <person name="Peeters S.H."/>
            <person name="Heuer A."/>
            <person name="Rast P."/>
            <person name="Oberbeckmann S."/>
            <person name="Bunk B."/>
            <person name="Jeske O."/>
            <person name="Meyerdierks A."/>
            <person name="Storesund J.E."/>
            <person name="Kallscheuer N."/>
            <person name="Luecker S."/>
            <person name="Lage O.M."/>
            <person name="Pohl T."/>
            <person name="Merkel B.J."/>
            <person name="Hornburger P."/>
            <person name="Mueller R.-W."/>
            <person name="Bruemmer F."/>
            <person name="Labrenz M."/>
            <person name="Spormann A.M."/>
            <person name="Op den Camp H."/>
            <person name="Overmann J."/>
            <person name="Amann R."/>
            <person name="Jetten M.S.M."/>
            <person name="Mascher T."/>
            <person name="Medema M.H."/>
            <person name="Devos D.P."/>
            <person name="Kaster A.-K."/>
            <person name="Ovreas L."/>
            <person name="Rohde M."/>
            <person name="Galperin M.Y."/>
            <person name="Jogler C."/>
        </authorList>
    </citation>
    <scope>NUCLEOTIDE SEQUENCE [LARGE SCALE GENOMIC DNA]</scope>
    <source>
        <strain evidence="4 5">Mal52</strain>
    </source>
</reference>
<dbReference type="GO" id="GO:0003677">
    <property type="term" value="F:DNA binding"/>
    <property type="evidence" value="ECO:0007669"/>
    <property type="project" value="InterPro"/>
</dbReference>
<evidence type="ECO:0000313" key="4">
    <source>
        <dbReference type="EMBL" id="QDU44574.1"/>
    </source>
</evidence>